<sequence>MQGALSFSAGTRVKFSPETSRFVRKGVISAAFVEAPPMERRRAAATLYEVLRVKQDASNMEIKAAYRTLAKLYHPDVSAAMEGREFMEVKEAYETLSDGDARREYDLKMRSRSRMPVPGNEEGCVSEFYTGRRWETDQCW</sequence>
<dbReference type="InterPro" id="IPR018253">
    <property type="entry name" value="DnaJ_domain_CS"/>
</dbReference>
<proteinExistence type="predicted"/>
<dbReference type="PROSITE" id="PS50076">
    <property type="entry name" value="DNAJ_2"/>
    <property type="match status" value="1"/>
</dbReference>
<accession>A0AAV3R9V0</accession>
<dbReference type="AlphaFoldDB" id="A0AAV3R9V0"/>
<dbReference type="PANTHER" id="PTHR45432:SF2">
    <property type="entry name" value="CHAPERONE PROTEIN DNAJ 11, CHLOROPLASTIC"/>
    <property type="match status" value="1"/>
</dbReference>
<dbReference type="PANTHER" id="PTHR45432">
    <property type="entry name" value="CHAPERONE PROTEIN DNAJ 11, CHLOROPLASTIC-LIKE"/>
    <property type="match status" value="1"/>
</dbReference>
<reference evidence="2 3" key="1">
    <citation type="submission" date="2024-01" db="EMBL/GenBank/DDBJ databases">
        <title>The complete chloroplast genome sequence of Lithospermum erythrorhizon: insights into the phylogenetic relationship among Boraginaceae species and the maternal lineages of purple gromwells.</title>
        <authorList>
            <person name="Okada T."/>
            <person name="Watanabe K."/>
        </authorList>
    </citation>
    <scope>NUCLEOTIDE SEQUENCE [LARGE SCALE GENOMIC DNA]</scope>
</reference>
<evidence type="ECO:0000259" key="1">
    <source>
        <dbReference type="PROSITE" id="PS50076"/>
    </source>
</evidence>
<name>A0AAV3R9V0_LITER</name>
<dbReference type="SUPFAM" id="SSF46565">
    <property type="entry name" value="Chaperone J-domain"/>
    <property type="match status" value="1"/>
</dbReference>
<dbReference type="Gene3D" id="1.10.287.110">
    <property type="entry name" value="DnaJ domain"/>
    <property type="match status" value="1"/>
</dbReference>
<feature type="domain" description="J" evidence="1">
    <location>
        <begin position="46"/>
        <end position="109"/>
    </location>
</feature>
<evidence type="ECO:0000313" key="2">
    <source>
        <dbReference type="EMBL" id="GAA0172659.1"/>
    </source>
</evidence>
<dbReference type="SMART" id="SM00271">
    <property type="entry name" value="DnaJ"/>
    <property type="match status" value="1"/>
</dbReference>
<dbReference type="PRINTS" id="PR00625">
    <property type="entry name" value="JDOMAIN"/>
</dbReference>
<gene>
    <name evidence="2" type="ORF">LIER_26441</name>
</gene>
<dbReference type="InterPro" id="IPR001623">
    <property type="entry name" value="DnaJ_domain"/>
</dbReference>
<evidence type="ECO:0000313" key="3">
    <source>
        <dbReference type="Proteomes" id="UP001454036"/>
    </source>
</evidence>
<protein>
    <recommendedName>
        <fullName evidence="1">J domain-containing protein</fullName>
    </recommendedName>
</protein>
<dbReference type="Proteomes" id="UP001454036">
    <property type="component" value="Unassembled WGS sequence"/>
</dbReference>
<organism evidence="2 3">
    <name type="scientific">Lithospermum erythrorhizon</name>
    <name type="common">Purple gromwell</name>
    <name type="synonym">Lithospermum officinale var. erythrorhizon</name>
    <dbReference type="NCBI Taxonomy" id="34254"/>
    <lineage>
        <taxon>Eukaryota</taxon>
        <taxon>Viridiplantae</taxon>
        <taxon>Streptophyta</taxon>
        <taxon>Embryophyta</taxon>
        <taxon>Tracheophyta</taxon>
        <taxon>Spermatophyta</taxon>
        <taxon>Magnoliopsida</taxon>
        <taxon>eudicotyledons</taxon>
        <taxon>Gunneridae</taxon>
        <taxon>Pentapetalae</taxon>
        <taxon>asterids</taxon>
        <taxon>lamiids</taxon>
        <taxon>Boraginales</taxon>
        <taxon>Boraginaceae</taxon>
        <taxon>Boraginoideae</taxon>
        <taxon>Lithospermeae</taxon>
        <taxon>Lithospermum</taxon>
    </lineage>
</organism>
<comment type="caution">
    <text evidence="2">The sequence shown here is derived from an EMBL/GenBank/DDBJ whole genome shotgun (WGS) entry which is preliminary data.</text>
</comment>
<keyword evidence="3" id="KW-1185">Reference proteome</keyword>
<dbReference type="PROSITE" id="PS00636">
    <property type="entry name" value="DNAJ_1"/>
    <property type="match status" value="1"/>
</dbReference>
<dbReference type="Pfam" id="PF00226">
    <property type="entry name" value="DnaJ"/>
    <property type="match status" value="1"/>
</dbReference>
<dbReference type="EMBL" id="BAABME010008228">
    <property type="protein sequence ID" value="GAA0172659.1"/>
    <property type="molecule type" value="Genomic_DNA"/>
</dbReference>
<dbReference type="CDD" id="cd06257">
    <property type="entry name" value="DnaJ"/>
    <property type="match status" value="1"/>
</dbReference>
<dbReference type="InterPro" id="IPR036869">
    <property type="entry name" value="J_dom_sf"/>
</dbReference>